<dbReference type="GeneID" id="96599218"/>
<dbReference type="PATRIC" id="fig|582475.4.peg.2328"/>
<dbReference type="Gene3D" id="1.20.120.1450">
    <property type="match status" value="1"/>
</dbReference>
<dbReference type="Proteomes" id="UP000037326">
    <property type="component" value="Unassembled WGS sequence"/>
</dbReference>
<dbReference type="OrthoDB" id="2417886at2"/>
<sequence>MNATYIQNSIAQLKTEIFMDVRHRTLQKYTGLPVLDENQLFYLLVPFFNGEEWQQEEREAAITVGIVYAALTAHDHIKELNATSKEQQLTVLAGDFYSGRYYEILAMSGNVALIRSLSQGIVARCEHQIKVYEAEKRSNEQWFASITNIESGLISKFFELYSFGNYIPMVEKSLLILRLERELSTYQNGQVSLMSNVLEESAKSAGATYGNVIKDKIVQLKTELLQVIEDASFLQSDVKQALQARVEASIASTNG</sequence>
<organism evidence="1 2">
    <name type="scientific">Lysinibacillus xylanilyticus</name>
    <dbReference type="NCBI Taxonomy" id="582475"/>
    <lineage>
        <taxon>Bacteria</taxon>
        <taxon>Bacillati</taxon>
        <taxon>Bacillota</taxon>
        <taxon>Bacilli</taxon>
        <taxon>Bacillales</taxon>
        <taxon>Bacillaceae</taxon>
        <taxon>Lysinibacillus</taxon>
    </lineage>
</organism>
<accession>A0A0K9FFT6</accession>
<comment type="caution">
    <text evidence="1">The sequence shown here is derived from an EMBL/GenBank/DDBJ whole genome shotgun (WGS) entry which is preliminary data.</text>
</comment>
<reference evidence="2" key="1">
    <citation type="submission" date="2015-07" db="EMBL/GenBank/DDBJ databases">
        <authorList>
            <consortium name="Consortium for Microbial Forensics and Genomics (microFORGE)"/>
            <person name="Knight B.M."/>
            <person name="Roberts D.P."/>
            <person name="Lin D."/>
            <person name="Hari K."/>
            <person name="Fletcher J."/>
            <person name="Melcher U."/>
            <person name="Blagden T."/>
            <person name="Winegar R.A."/>
        </authorList>
    </citation>
    <scope>NUCLEOTIDE SEQUENCE [LARGE SCALE GENOMIC DNA]</scope>
    <source>
        <strain evidence="2">DSM 23493</strain>
    </source>
</reference>
<gene>
    <name evidence="1" type="ORF">ACZ11_13360</name>
</gene>
<protein>
    <submittedName>
        <fullName evidence="1">Heptaprenyl diphosphate synthase</fullName>
    </submittedName>
</protein>
<dbReference type="EMBL" id="LFXJ01000005">
    <property type="protein sequence ID" value="KMY33053.1"/>
    <property type="molecule type" value="Genomic_DNA"/>
</dbReference>
<dbReference type="Pfam" id="PF07307">
    <property type="entry name" value="HEPPP_synt_1"/>
    <property type="match status" value="1"/>
</dbReference>
<evidence type="ECO:0000313" key="1">
    <source>
        <dbReference type="EMBL" id="KMY33053.1"/>
    </source>
</evidence>
<dbReference type="InterPro" id="IPR009920">
    <property type="entry name" value="HEPPP_synth_su1"/>
</dbReference>
<name>A0A0K9FFT6_9BACI</name>
<proteinExistence type="predicted"/>
<dbReference type="RefSeq" id="WP_049666797.1">
    <property type="nucleotide sequence ID" value="NZ_JBIVOC010000012.1"/>
</dbReference>
<dbReference type="AlphaFoldDB" id="A0A0K9FFT6"/>
<evidence type="ECO:0000313" key="2">
    <source>
        <dbReference type="Proteomes" id="UP000037326"/>
    </source>
</evidence>
<dbReference type="GO" id="GO:0009234">
    <property type="term" value="P:menaquinone biosynthetic process"/>
    <property type="evidence" value="ECO:0007669"/>
    <property type="project" value="InterPro"/>
</dbReference>